<dbReference type="SMART" id="SM00174">
    <property type="entry name" value="RHO"/>
    <property type="match status" value="1"/>
</dbReference>
<dbReference type="PROSITE" id="PS51419">
    <property type="entry name" value="RAB"/>
    <property type="match status" value="1"/>
</dbReference>
<dbReference type="InterPro" id="IPR001806">
    <property type="entry name" value="Small_GTPase"/>
</dbReference>
<evidence type="ECO:0000313" key="4">
    <source>
        <dbReference type="EMBL" id="KAK2082314.1"/>
    </source>
</evidence>
<reference evidence="4 5" key="1">
    <citation type="submission" date="2023-05" db="EMBL/GenBank/DDBJ databases">
        <title>B98-5 Cell Line De Novo Hybrid Assembly: An Optical Mapping Approach.</title>
        <authorList>
            <person name="Kananen K."/>
            <person name="Auerbach J.A."/>
            <person name="Kautto E."/>
            <person name="Blachly J.S."/>
        </authorList>
    </citation>
    <scope>NUCLEOTIDE SEQUENCE [LARGE SCALE GENOMIC DNA]</scope>
    <source>
        <strain evidence="4">B95-8</strain>
        <tissue evidence="4">Cell line</tissue>
    </source>
</reference>
<comment type="subcellular location">
    <subcellularLocation>
        <location evidence="1">Endomembrane system</location>
    </subcellularLocation>
</comment>
<sequence length="232" mass="26406">MGNVSFGSKEQQQLPERLRLLPNILIRRAFKPHRNIRDNRVMVVGTAGVGKSTLLQKWATSNFRHEYLPTIENAYCQLLGCSHGVLSLHITDSNSGDDIHNRALQCHVIARGHAFILVYSVTKKETLEERKSFYELIYKIKGNNLHKFPIVLVGNKSDDTHWKVALSDGATCVLGWNCASMEISAKADVNVQELFHRVLHYQNKPDPDLEEPQKKSQTPKTIEKMLDKCMIM</sequence>
<proteinExistence type="predicted"/>
<dbReference type="Gene3D" id="3.40.50.300">
    <property type="entry name" value="P-loop containing nucleotide triphosphate hydrolases"/>
    <property type="match status" value="1"/>
</dbReference>
<keyword evidence="3" id="KW-0342">GTP-binding</keyword>
<dbReference type="Proteomes" id="UP001266305">
    <property type="component" value="Unassembled WGS sequence"/>
</dbReference>
<gene>
    <name evidence="4" type="primary">DIRAS3_1</name>
    <name evidence="4" type="ORF">P7K49_039772</name>
</gene>
<dbReference type="PANTHER" id="PTHR24070">
    <property type="entry name" value="RAS, DI-RAS, AND RHEB FAMILY MEMBERS OF SMALL GTPASE SUPERFAMILY"/>
    <property type="match status" value="1"/>
</dbReference>
<dbReference type="PRINTS" id="PR00449">
    <property type="entry name" value="RASTRNSFRMNG"/>
</dbReference>
<evidence type="ECO:0000313" key="5">
    <source>
        <dbReference type="Proteomes" id="UP001266305"/>
    </source>
</evidence>
<dbReference type="SMART" id="SM00175">
    <property type="entry name" value="RAB"/>
    <property type="match status" value="1"/>
</dbReference>
<evidence type="ECO:0000256" key="2">
    <source>
        <dbReference type="ARBA" id="ARBA00022741"/>
    </source>
</evidence>
<evidence type="ECO:0000256" key="1">
    <source>
        <dbReference type="ARBA" id="ARBA00004308"/>
    </source>
</evidence>
<dbReference type="InterPro" id="IPR027417">
    <property type="entry name" value="P-loop_NTPase"/>
</dbReference>
<organism evidence="4 5">
    <name type="scientific">Saguinus oedipus</name>
    <name type="common">Cotton-top tamarin</name>
    <name type="synonym">Oedipomidas oedipus</name>
    <dbReference type="NCBI Taxonomy" id="9490"/>
    <lineage>
        <taxon>Eukaryota</taxon>
        <taxon>Metazoa</taxon>
        <taxon>Chordata</taxon>
        <taxon>Craniata</taxon>
        <taxon>Vertebrata</taxon>
        <taxon>Euteleostomi</taxon>
        <taxon>Mammalia</taxon>
        <taxon>Eutheria</taxon>
        <taxon>Euarchontoglires</taxon>
        <taxon>Primates</taxon>
        <taxon>Haplorrhini</taxon>
        <taxon>Platyrrhini</taxon>
        <taxon>Cebidae</taxon>
        <taxon>Callitrichinae</taxon>
        <taxon>Saguinus</taxon>
    </lineage>
</organism>
<evidence type="ECO:0000256" key="3">
    <source>
        <dbReference type="ARBA" id="ARBA00023134"/>
    </source>
</evidence>
<protein>
    <submittedName>
        <fullName evidence="4">GTP-binding protein Di-Ras3</fullName>
    </submittedName>
</protein>
<accession>A0ABQ9TC60</accession>
<dbReference type="SUPFAM" id="SSF52540">
    <property type="entry name" value="P-loop containing nucleoside triphosphate hydrolases"/>
    <property type="match status" value="1"/>
</dbReference>
<keyword evidence="5" id="KW-1185">Reference proteome</keyword>
<dbReference type="InterPro" id="IPR020849">
    <property type="entry name" value="Small_GTPase_Ras-type"/>
</dbReference>
<dbReference type="PROSITE" id="PS51421">
    <property type="entry name" value="RAS"/>
    <property type="match status" value="1"/>
</dbReference>
<keyword evidence="2" id="KW-0547">Nucleotide-binding</keyword>
<name>A0ABQ9TC60_SAGOE</name>
<dbReference type="Pfam" id="PF00071">
    <property type="entry name" value="Ras"/>
    <property type="match status" value="1"/>
</dbReference>
<dbReference type="SMART" id="SM00173">
    <property type="entry name" value="RAS"/>
    <property type="match status" value="1"/>
</dbReference>
<comment type="caution">
    <text evidence="4">The sequence shown here is derived from an EMBL/GenBank/DDBJ whole genome shotgun (WGS) entry which is preliminary data.</text>
</comment>
<dbReference type="EMBL" id="JASSZA010000040">
    <property type="protein sequence ID" value="KAK2082314.1"/>
    <property type="molecule type" value="Genomic_DNA"/>
</dbReference>